<feature type="chain" id="PRO_5016275357" evidence="3">
    <location>
        <begin position="27"/>
        <end position="448"/>
    </location>
</feature>
<organism evidence="5 6">
    <name type="scientific">Spirosoma telluris</name>
    <dbReference type="NCBI Taxonomy" id="2183553"/>
    <lineage>
        <taxon>Bacteria</taxon>
        <taxon>Pseudomonadati</taxon>
        <taxon>Bacteroidota</taxon>
        <taxon>Cytophagia</taxon>
        <taxon>Cytophagales</taxon>
        <taxon>Cytophagaceae</taxon>
        <taxon>Spirosoma</taxon>
    </lineage>
</organism>
<keyword evidence="1" id="KW-0274">FAD</keyword>
<dbReference type="Gene3D" id="3.30.465.10">
    <property type="match status" value="1"/>
</dbReference>
<dbReference type="Pfam" id="PF04030">
    <property type="entry name" value="ALO"/>
    <property type="match status" value="1"/>
</dbReference>
<dbReference type="GO" id="GO:0080049">
    <property type="term" value="F:L-gulono-1,4-lactone dehydrogenase activity"/>
    <property type="evidence" value="ECO:0007669"/>
    <property type="project" value="TreeGrafter"/>
</dbReference>
<dbReference type="RefSeq" id="WP_111347017.1">
    <property type="nucleotide sequence ID" value="NZ_QLII01000001.1"/>
</dbReference>
<dbReference type="GO" id="GO:0003885">
    <property type="term" value="F:D-arabinono-1,4-lactone oxidase activity"/>
    <property type="evidence" value="ECO:0007669"/>
    <property type="project" value="InterPro"/>
</dbReference>
<proteinExistence type="predicted"/>
<evidence type="ECO:0000256" key="2">
    <source>
        <dbReference type="ARBA" id="ARBA00023002"/>
    </source>
</evidence>
<accession>A0A327NQD2</accession>
<dbReference type="InterPro" id="IPR016169">
    <property type="entry name" value="FAD-bd_PCMH_sub2"/>
</dbReference>
<dbReference type="InterPro" id="IPR016166">
    <property type="entry name" value="FAD-bd_PCMH"/>
</dbReference>
<sequence length="448" mass="50230">MKKRTFLKISSALMATPILSPLVSWASDDKLKNWAGNYQYSTDKLYKAKSIPQVQELVKKYSKLKVLGTRHCFNGIADSTNNLISLGEMDDVISLDTKAHTVTVDASMKYGQLAPYLDKKGFALHNLASLPHISIAGACATATHGSGVKNGNLSTAVAAMEIVTAKGEVRTLSRAKDGETFRAAVVHLGGLGVVTKVTLDIQPTFMMRQDVYENLPLAQLQQHFEAIVSSGYSVSLFTDWQKKRINEVWIKSRIEKGKTFDAKPEFYGAKRATKNLHPIAELSAVNCTEQMGVPGPWYERLPHFRMGFTPSSGKELQSEYFVPRKNAVEAILAVEKLNAHISPHLMITELRTIDADNFWMSPCYKQPSLAIHFTWKQDWASVKKVLPMIEKELAPFKARPHWGKLFTLAPAQLQSRYEKLPEFKQLMKEYDPQGKFRNAFLDTNLFGS</sequence>
<dbReference type="Gene3D" id="1.10.45.10">
    <property type="entry name" value="Vanillyl-alcohol Oxidase, Chain A, domain 4"/>
    <property type="match status" value="1"/>
</dbReference>
<dbReference type="InterPro" id="IPR016171">
    <property type="entry name" value="Vanillyl_alc_oxidase_C-sub2"/>
</dbReference>
<dbReference type="InterPro" id="IPR007173">
    <property type="entry name" value="ALO_C"/>
</dbReference>
<comment type="caution">
    <text evidence="5">The sequence shown here is derived from an EMBL/GenBank/DDBJ whole genome shotgun (WGS) entry which is preliminary data.</text>
</comment>
<protein>
    <submittedName>
        <fullName evidence="5">FAD-binding protein</fullName>
    </submittedName>
</protein>
<dbReference type="Gene3D" id="3.30.43.10">
    <property type="entry name" value="Uridine Diphospho-n-acetylenolpyruvylglucosamine Reductase, domain 2"/>
    <property type="match status" value="1"/>
</dbReference>
<dbReference type="Pfam" id="PF01565">
    <property type="entry name" value="FAD_binding_4"/>
    <property type="match status" value="1"/>
</dbReference>
<dbReference type="InterPro" id="IPR036318">
    <property type="entry name" value="FAD-bd_PCMH-like_sf"/>
</dbReference>
<dbReference type="GO" id="GO:0016020">
    <property type="term" value="C:membrane"/>
    <property type="evidence" value="ECO:0007669"/>
    <property type="project" value="InterPro"/>
</dbReference>
<feature type="domain" description="FAD-binding PCMH-type" evidence="4">
    <location>
        <begin position="38"/>
        <end position="204"/>
    </location>
</feature>
<dbReference type="PIRSF" id="PIRSF000136">
    <property type="entry name" value="LGO_GLO"/>
    <property type="match status" value="1"/>
</dbReference>
<name>A0A327NQD2_9BACT</name>
<gene>
    <name evidence="5" type="ORF">HMF3257_27045</name>
</gene>
<evidence type="ECO:0000313" key="5">
    <source>
        <dbReference type="EMBL" id="RAI76923.1"/>
    </source>
</evidence>
<feature type="signal peptide" evidence="3">
    <location>
        <begin position="1"/>
        <end position="26"/>
    </location>
</feature>
<evidence type="ECO:0000259" key="4">
    <source>
        <dbReference type="PROSITE" id="PS51387"/>
    </source>
</evidence>
<evidence type="ECO:0000256" key="3">
    <source>
        <dbReference type="SAM" id="SignalP"/>
    </source>
</evidence>
<evidence type="ECO:0000256" key="1">
    <source>
        <dbReference type="ARBA" id="ARBA00022827"/>
    </source>
</evidence>
<dbReference type="OrthoDB" id="9800184at2"/>
<dbReference type="PANTHER" id="PTHR43762:SF1">
    <property type="entry name" value="D-ARABINONO-1,4-LACTONE OXIDASE"/>
    <property type="match status" value="1"/>
</dbReference>
<dbReference type="InterPro" id="IPR016167">
    <property type="entry name" value="FAD-bd_PCMH_sub1"/>
</dbReference>
<dbReference type="SUPFAM" id="SSF56176">
    <property type="entry name" value="FAD-binding/transporter-associated domain-like"/>
    <property type="match status" value="1"/>
</dbReference>
<dbReference type="Gene3D" id="3.30.70.2520">
    <property type="match status" value="1"/>
</dbReference>
<keyword evidence="3" id="KW-0732">Signal</keyword>
<dbReference type="InterPro" id="IPR010031">
    <property type="entry name" value="FAD_lactone_oxidase-like"/>
</dbReference>
<keyword evidence="6" id="KW-1185">Reference proteome</keyword>
<dbReference type="PANTHER" id="PTHR43762">
    <property type="entry name" value="L-GULONOLACTONE OXIDASE"/>
    <property type="match status" value="1"/>
</dbReference>
<dbReference type="InterPro" id="IPR006094">
    <property type="entry name" value="Oxid_FAD_bind_N"/>
</dbReference>
<dbReference type="PROSITE" id="PS51387">
    <property type="entry name" value="FAD_PCMH"/>
    <property type="match status" value="1"/>
</dbReference>
<keyword evidence="2" id="KW-0560">Oxidoreductase</keyword>
<dbReference type="Gene3D" id="3.30.70.2530">
    <property type="match status" value="1"/>
</dbReference>
<evidence type="ECO:0000313" key="6">
    <source>
        <dbReference type="Proteomes" id="UP000249016"/>
    </source>
</evidence>
<keyword evidence="1" id="KW-0285">Flavoprotein</keyword>
<reference evidence="5 6" key="1">
    <citation type="submission" date="2018-06" db="EMBL/GenBank/DDBJ databases">
        <title>Spirosoma sp. HMF3257 Genome sequencing and assembly.</title>
        <authorList>
            <person name="Kang H."/>
            <person name="Cha I."/>
            <person name="Kim H."/>
            <person name="Kang J."/>
            <person name="Joh K."/>
        </authorList>
    </citation>
    <scope>NUCLEOTIDE SEQUENCE [LARGE SCALE GENOMIC DNA]</scope>
    <source>
        <strain evidence="5 6">HMF3257</strain>
    </source>
</reference>
<dbReference type="Proteomes" id="UP000249016">
    <property type="component" value="Unassembled WGS sequence"/>
</dbReference>
<dbReference type="EMBL" id="QLII01000001">
    <property type="protein sequence ID" value="RAI76923.1"/>
    <property type="molecule type" value="Genomic_DNA"/>
</dbReference>
<dbReference type="AlphaFoldDB" id="A0A327NQD2"/>
<dbReference type="GO" id="GO:0071949">
    <property type="term" value="F:FAD binding"/>
    <property type="evidence" value="ECO:0007669"/>
    <property type="project" value="InterPro"/>
</dbReference>